<comment type="caution">
    <text evidence="1">The sequence shown here is derived from an EMBL/GenBank/DDBJ whole genome shotgun (WGS) entry which is preliminary data.</text>
</comment>
<name>A0A2A7MH33_9CLOT</name>
<keyword evidence="2" id="KW-1185">Reference proteome</keyword>
<dbReference type="OrthoDB" id="1935347at2"/>
<evidence type="ECO:0000313" key="2">
    <source>
        <dbReference type="Proteomes" id="UP000220840"/>
    </source>
</evidence>
<dbReference type="RefSeq" id="WP_058295178.1">
    <property type="nucleotide sequence ID" value="NZ_CAKJVD010000073.1"/>
</dbReference>
<proteinExistence type="predicted"/>
<gene>
    <name evidence="1" type="ORF">CQ394_04630</name>
</gene>
<evidence type="ECO:0000313" key="1">
    <source>
        <dbReference type="EMBL" id="PEG31014.1"/>
    </source>
</evidence>
<dbReference type="GeneID" id="68877582"/>
<reference evidence="1 2" key="1">
    <citation type="submission" date="2017-10" db="EMBL/GenBank/DDBJ databases">
        <title>Effective Description of Clostridium neonatale sp. nov. linked to necrotizing enterocolitis in neonates and a clarification of species assignable to the genus Clostridium (Prazmowski 1880) emend. Lawson and Rainey 2016.</title>
        <authorList>
            <person name="Bernard K."/>
            <person name="Burdz T."/>
            <person name="Wiebe D."/>
            <person name="Balcewich B."/>
            <person name="Alfa M."/>
            <person name="Bernier A.-M."/>
        </authorList>
    </citation>
    <scope>NUCLEOTIDE SEQUENCE [LARGE SCALE GENOMIC DNA]</scope>
    <source>
        <strain evidence="1 2">LCDC99A005</strain>
    </source>
</reference>
<accession>A0A2A7MH33</accession>
<sequence>MAKKNSRNTDILKDSKDTTSPKVYSILVNLVNNDREDLAEDVLKIDYLLDYTNRCIKDKDIKEAKETIKIAEDRMNKIKESGFEIDYLDYVYEGIKSKLK</sequence>
<organism evidence="1 2">
    <name type="scientific">Clostridium neonatale</name>
    <dbReference type="NCBI Taxonomy" id="137838"/>
    <lineage>
        <taxon>Bacteria</taxon>
        <taxon>Bacillati</taxon>
        <taxon>Bacillota</taxon>
        <taxon>Clostridia</taxon>
        <taxon>Eubacteriales</taxon>
        <taxon>Clostridiaceae</taxon>
        <taxon>Clostridium</taxon>
    </lineage>
</organism>
<protein>
    <submittedName>
        <fullName evidence="1">Uncharacterized protein</fullName>
    </submittedName>
</protein>
<dbReference type="STRING" id="137838.GCA_001458595_02392"/>
<dbReference type="EMBL" id="PDCJ01000001">
    <property type="protein sequence ID" value="PEG31014.1"/>
    <property type="molecule type" value="Genomic_DNA"/>
</dbReference>
<dbReference type="Proteomes" id="UP000220840">
    <property type="component" value="Unassembled WGS sequence"/>
</dbReference>
<dbReference type="AlphaFoldDB" id="A0A2A7MH33"/>